<dbReference type="Gene3D" id="2.40.50.90">
    <property type="match status" value="1"/>
</dbReference>
<feature type="domain" description="TNase-like" evidence="15">
    <location>
        <begin position="58"/>
        <end position="264"/>
    </location>
</feature>
<keyword evidence="7" id="KW-0540">Nuclease</keyword>
<dbReference type="PROSITE" id="PS50830">
    <property type="entry name" value="TNASE_3"/>
    <property type="match status" value="1"/>
</dbReference>
<evidence type="ECO:0000256" key="14">
    <source>
        <dbReference type="SAM" id="Phobius"/>
    </source>
</evidence>
<dbReference type="GO" id="GO:0046872">
    <property type="term" value="F:metal ion binding"/>
    <property type="evidence" value="ECO:0007669"/>
    <property type="project" value="UniProtKB-KW"/>
</dbReference>
<dbReference type="GO" id="GO:0016787">
    <property type="term" value="F:hydrolase activity"/>
    <property type="evidence" value="ECO:0007669"/>
    <property type="project" value="UniProtKB-KW"/>
</dbReference>
<comment type="subcellular location">
    <subcellularLocation>
        <location evidence="1">Membrane</location>
        <topology evidence="1">Single-pass membrane protein</topology>
    </subcellularLocation>
    <subcellularLocation>
        <location evidence="2">Mitochondrion</location>
    </subcellularLocation>
</comment>
<dbReference type="InterPro" id="IPR035437">
    <property type="entry name" value="SNase_OB-fold_sf"/>
</dbReference>
<evidence type="ECO:0000256" key="7">
    <source>
        <dbReference type="ARBA" id="ARBA00022722"/>
    </source>
</evidence>
<accession>A0A7H9HKR5</accession>
<keyword evidence="17" id="KW-1185">Reference proteome</keyword>
<keyword evidence="6 14" id="KW-0812">Transmembrane</keyword>
<dbReference type="GO" id="GO:0005739">
    <property type="term" value="C:mitochondrion"/>
    <property type="evidence" value="ECO:0007669"/>
    <property type="project" value="UniProtKB-SubCell"/>
</dbReference>
<keyword evidence="12 14" id="KW-1133">Transmembrane helix</keyword>
<keyword evidence="13 14" id="KW-0472">Membrane</keyword>
<evidence type="ECO:0000256" key="2">
    <source>
        <dbReference type="ARBA" id="ARBA00004173"/>
    </source>
</evidence>
<keyword evidence="9" id="KW-0255">Endonuclease</keyword>
<dbReference type="SUPFAM" id="SSF50199">
    <property type="entry name" value="Staphylococcal nuclease"/>
    <property type="match status" value="1"/>
</dbReference>
<evidence type="ECO:0000256" key="5">
    <source>
        <dbReference type="ARBA" id="ARBA00014651"/>
    </source>
</evidence>
<keyword evidence="8" id="KW-0479">Metal-binding</keyword>
<evidence type="ECO:0000256" key="13">
    <source>
        <dbReference type="ARBA" id="ARBA00023136"/>
    </source>
</evidence>
<dbReference type="PANTHER" id="PTHR12302:SF3">
    <property type="entry name" value="SERINE_THREONINE-PROTEIN KINASE 31"/>
    <property type="match status" value="1"/>
</dbReference>
<evidence type="ECO:0000256" key="3">
    <source>
        <dbReference type="ARBA" id="ARBA00005435"/>
    </source>
</evidence>
<evidence type="ECO:0000256" key="10">
    <source>
        <dbReference type="ARBA" id="ARBA00022801"/>
    </source>
</evidence>
<dbReference type="GO" id="GO:0016020">
    <property type="term" value="C:membrane"/>
    <property type="evidence" value="ECO:0007669"/>
    <property type="project" value="UniProtKB-SubCell"/>
</dbReference>
<dbReference type="Proteomes" id="UP000510647">
    <property type="component" value="Chromosome 1"/>
</dbReference>
<name>A0A7H9HKR5_9SACH</name>
<evidence type="ECO:0000313" key="17">
    <source>
        <dbReference type="Proteomes" id="UP000510647"/>
    </source>
</evidence>
<evidence type="ECO:0000256" key="6">
    <source>
        <dbReference type="ARBA" id="ARBA00022692"/>
    </source>
</evidence>
<keyword evidence="10" id="KW-0378">Hydrolase</keyword>
<evidence type="ECO:0000259" key="15">
    <source>
        <dbReference type="PROSITE" id="PS50830"/>
    </source>
</evidence>
<sequence length="279" mass="32250">MNEDNKVAVSPADLLNPDVVLLSLLFAGSFLGAKSAFNRYLRQLNKVTEIPPSVFKKRWLYGKVTSVGDGDNFHFYHMPGGLLGGWGWLRKVPRLERLEDKNGTVESTDRIQSFYRRRLLRVFKKQSLESAWSNHYLSLKVVYKNRRNLSTLPVRFCGIDAPERAHFGNPAQPFSEEALNWLKYTVLSKGVWIKPLSVDQYGRCVARVAYWTWTGYKDLSLEMVKRGLAVVYESKSFAEFDGREKAYRAQERIARAQKRGLWSQKKVETPGEYKRSTRQ</sequence>
<evidence type="ECO:0000256" key="8">
    <source>
        <dbReference type="ARBA" id="ARBA00022723"/>
    </source>
</evidence>
<gene>
    <name evidence="16" type="ORF">HG537_0A01500</name>
</gene>
<dbReference type="AlphaFoldDB" id="A0A7H9HKR5"/>
<evidence type="ECO:0000256" key="9">
    <source>
        <dbReference type="ARBA" id="ARBA00022759"/>
    </source>
</evidence>
<evidence type="ECO:0000256" key="4">
    <source>
        <dbReference type="ARBA" id="ARBA00013404"/>
    </source>
</evidence>
<dbReference type="PANTHER" id="PTHR12302">
    <property type="entry name" value="EBNA2 BINDING PROTEIN P100"/>
    <property type="match status" value="1"/>
</dbReference>
<evidence type="ECO:0000256" key="1">
    <source>
        <dbReference type="ARBA" id="ARBA00004167"/>
    </source>
</evidence>
<comment type="similarity">
    <text evidence="3">Belongs to the LCL3 family.</text>
</comment>
<reference evidence="16 17" key="1">
    <citation type="submission" date="2020-06" db="EMBL/GenBank/DDBJ databases">
        <title>The yeast mating-type switching endonuclease HO is a domesticated member of an unorthodox homing genetic element family.</title>
        <authorList>
            <person name="Coughlan A.Y."/>
            <person name="Lombardi L."/>
            <person name="Braun-Galleani S."/>
            <person name="Martos A.R."/>
            <person name="Galeote V."/>
            <person name="Bigey F."/>
            <person name="Dequin S."/>
            <person name="Byrne K.P."/>
            <person name="Wolfe K.H."/>
        </authorList>
    </citation>
    <scope>NUCLEOTIDE SEQUENCE [LARGE SCALE GENOMIC DNA]</scope>
    <source>
        <strain evidence="16 17">CBS2947</strain>
    </source>
</reference>
<organism evidence="16 17">
    <name type="scientific">Torulaspora globosa</name>
    <dbReference type="NCBI Taxonomy" id="48254"/>
    <lineage>
        <taxon>Eukaryota</taxon>
        <taxon>Fungi</taxon>
        <taxon>Dikarya</taxon>
        <taxon>Ascomycota</taxon>
        <taxon>Saccharomycotina</taxon>
        <taxon>Saccharomycetes</taxon>
        <taxon>Saccharomycetales</taxon>
        <taxon>Saccharomycetaceae</taxon>
        <taxon>Torulaspora</taxon>
    </lineage>
</organism>
<dbReference type="SMART" id="SM00318">
    <property type="entry name" value="SNc"/>
    <property type="match status" value="1"/>
</dbReference>
<evidence type="ECO:0000256" key="11">
    <source>
        <dbReference type="ARBA" id="ARBA00022837"/>
    </source>
</evidence>
<dbReference type="EMBL" id="CP059267">
    <property type="protein sequence ID" value="QLQ77903.1"/>
    <property type="molecule type" value="Genomic_DNA"/>
</dbReference>
<feature type="transmembrane region" description="Helical" evidence="14">
    <location>
        <begin position="20"/>
        <end position="37"/>
    </location>
</feature>
<proteinExistence type="inferred from homology"/>
<evidence type="ECO:0000313" key="16">
    <source>
        <dbReference type="EMBL" id="QLQ77903.1"/>
    </source>
</evidence>
<protein>
    <recommendedName>
        <fullName evidence="4">Probable endonuclease LCL3</fullName>
    </recommendedName>
    <alternativeName>
        <fullName evidence="5">Probable endonuclease lcl3</fullName>
    </alternativeName>
</protein>
<evidence type="ECO:0000256" key="12">
    <source>
        <dbReference type="ARBA" id="ARBA00022989"/>
    </source>
</evidence>
<dbReference type="OrthoDB" id="430293at2759"/>
<dbReference type="InterPro" id="IPR016071">
    <property type="entry name" value="Staphylococal_nuclease_OB-fold"/>
</dbReference>
<keyword evidence="11" id="KW-0106">Calcium</keyword>
<dbReference type="Pfam" id="PF00565">
    <property type="entry name" value="SNase"/>
    <property type="match status" value="1"/>
</dbReference>
<dbReference type="GO" id="GO:0004519">
    <property type="term" value="F:endonuclease activity"/>
    <property type="evidence" value="ECO:0007669"/>
    <property type="project" value="UniProtKB-KW"/>
</dbReference>